<dbReference type="Proteomes" id="UP000321720">
    <property type="component" value="Unassembled WGS sequence"/>
</dbReference>
<gene>
    <name evidence="3" type="ORF">CCO02nite_30490</name>
</gene>
<proteinExistence type="predicted"/>
<keyword evidence="4" id="KW-1185">Reference proteome</keyword>
<feature type="region of interest" description="Disordered" evidence="1">
    <location>
        <begin position="73"/>
        <end position="100"/>
    </location>
</feature>
<protein>
    <submittedName>
        <fullName evidence="3">Uncharacterized protein</fullName>
    </submittedName>
</protein>
<evidence type="ECO:0000313" key="3">
    <source>
        <dbReference type="EMBL" id="GEL96391.1"/>
    </source>
</evidence>
<comment type="caution">
    <text evidence="3">The sequence shown here is derived from an EMBL/GenBank/DDBJ whole genome shotgun (WGS) entry which is preliminary data.</text>
</comment>
<keyword evidence="2" id="KW-1133">Transmembrane helix</keyword>
<evidence type="ECO:0000256" key="2">
    <source>
        <dbReference type="SAM" id="Phobius"/>
    </source>
</evidence>
<evidence type="ECO:0000313" key="4">
    <source>
        <dbReference type="Proteomes" id="UP000321720"/>
    </source>
</evidence>
<organism evidence="3 4">
    <name type="scientific">Cellulomonas composti</name>
    <dbReference type="NCBI Taxonomy" id="266130"/>
    <lineage>
        <taxon>Bacteria</taxon>
        <taxon>Bacillati</taxon>
        <taxon>Actinomycetota</taxon>
        <taxon>Actinomycetes</taxon>
        <taxon>Micrococcales</taxon>
        <taxon>Cellulomonadaceae</taxon>
        <taxon>Cellulomonas</taxon>
    </lineage>
</organism>
<dbReference type="RefSeq" id="WP_146844024.1">
    <property type="nucleotide sequence ID" value="NZ_BJWG01000020.1"/>
</dbReference>
<name>A0A511JEH4_9CELL</name>
<keyword evidence="2" id="KW-0472">Membrane</keyword>
<feature type="compositionally biased region" description="Low complexity" evidence="1">
    <location>
        <begin position="77"/>
        <end position="100"/>
    </location>
</feature>
<keyword evidence="2" id="KW-0812">Transmembrane</keyword>
<dbReference type="EMBL" id="BJWG01000020">
    <property type="protein sequence ID" value="GEL96391.1"/>
    <property type="molecule type" value="Genomic_DNA"/>
</dbReference>
<dbReference type="OrthoDB" id="4823400at2"/>
<sequence>MSDPRRALDDVIATSLAARERRVDPGAGSAVVAGVLAAARTRRRRRYALQSVAAVAAVGAVVGAGLLVGGGPPTQVPATPGPSTSPTTTVAPTPSPTPSADARAALVAAGAGLPAGTVPVTDDVWAQTGPGWVLAVVRPSLGLEVLRNSVVLASPQGRTYLVVELPLDVEVAVQHWEPGSDEALVTVVPGERAFVGERAWLDLRTGAVVADPAGLDTSSAEASTPTFLGIDHLGRELWVEHGVAGEFVTGVLVVLDEGATVYRLELGTAWGSALLDPNARMLLLAGDEDRSYRVVDLDAGDVETYAFGADQRCRVVGWTGAQRALATCVDDAELVGTDGYPMVWTRLADVVVGTPGATAVRELVPGDLLPEAWGGAWLAGHGTVAPASTVPAAGEDAHSSSPSTVAAFARDGAPTVLLGPVLGADTWAVTRAADGVAYAWEAGFSDAPWSVVAWDGGAPRTAMPGPAAVAGVRSGEPSWVVAGDQDGPR</sequence>
<dbReference type="AlphaFoldDB" id="A0A511JEH4"/>
<evidence type="ECO:0000256" key="1">
    <source>
        <dbReference type="SAM" id="MobiDB-lite"/>
    </source>
</evidence>
<reference evidence="3 4" key="1">
    <citation type="submission" date="2019-07" db="EMBL/GenBank/DDBJ databases">
        <title>Whole genome shotgun sequence of Cellulomonas composti NBRC 100758.</title>
        <authorList>
            <person name="Hosoyama A."/>
            <person name="Uohara A."/>
            <person name="Ohji S."/>
            <person name="Ichikawa N."/>
        </authorList>
    </citation>
    <scope>NUCLEOTIDE SEQUENCE [LARGE SCALE GENOMIC DNA]</scope>
    <source>
        <strain evidence="3 4">NBRC 100758</strain>
    </source>
</reference>
<feature type="transmembrane region" description="Helical" evidence="2">
    <location>
        <begin position="47"/>
        <end position="68"/>
    </location>
</feature>
<accession>A0A511JEH4</accession>